<comment type="caution">
    <text evidence="1">The sequence shown here is derived from an EMBL/GenBank/DDBJ whole genome shotgun (WGS) entry which is preliminary data.</text>
</comment>
<gene>
    <name evidence="1" type="ORF">PCASD_12887</name>
</gene>
<evidence type="ECO:0000313" key="1">
    <source>
        <dbReference type="EMBL" id="PLW33039.1"/>
    </source>
</evidence>
<dbReference type="Proteomes" id="UP000235392">
    <property type="component" value="Unassembled WGS sequence"/>
</dbReference>
<proteinExistence type="predicted"/>
<organism evidence="1 2">
    <name type="scientific">Puccinia coronata f. sp. avenae</name>
    <dbReference type="NCBI Taxonomy" id="200324"/>
    <lineage>
        <taxon>Eukaryota</taxon>
        <taxon>Fungi</taxon>
        <taxon>Dikarya</taxon>
        <taxon>Basidiomycota</taxon>
        <taxon>Pucciniomycotina</taxon>
        <taxon>Pucciniomycetes</taxon>
        <taxon>Pucciniales</taxon>
        <taxon>Pucciniaceae</taxon>
        <taxon>Puccinia</taxon>
    </lineage>
</organism>
<evidence type="ECO:0000313" key="2">
    <source>
        <dbReference type="Proteomes" id="UP000235392"/>
    </source>
</evidence>
<sequence>MPKLQFFTANLLDEENKVIPERIPKTSYSNKSITVKSDIPRSGKFKLRLSSGPIPFDLVVKLFLDGFFLSGRCFLSGDVEPICDYEITNDRYPGIFQFQRPFSRVQVTVHRCFLGNHFPCEPLNRPHFSNPSSSFSPGLPILNDWMNIPPVILHEEPQPWLSITWDCSRPDAPKY</sequence>
<dbReference type="EMBL" id="PGCI01000229">
    <property type="protein sequence ID" value="PLW33039.1"/>
    <property type="molecule type" value="Genomic_DNA"/>
</dbReference>
<reference evidence="1 2" key="1">
    <citation type="submission" date="2017-11" db="EMBL/GenBank/DDBJ databases">
        <title>De novo assembly and phasing of dikaryotic genomes from two isolates of Puccinia coronata f. sp. avenae, the causal agent of oat crown rust.</title>
        <authorList>
            <person name="Miller M.E."/>
            <person name="Zhang Y."/>
            <person name="Omidvar V."/>
            <person name="Sperschneider J."/>
            <person name="Schwessinger B."/>
            <person name="Raley C."/>
            <person name="Palmer J.M."/>
            <person name="Garnica D."/>
            <person name="Upadhyaya N."/>
            <person name="Rathjen J."/>
            <person name="Taylor J.M."/>
            <person name="Park R.F."/>
            <person name="Dodds P.N."/>
            <person name="Hirsch C.D."/>
            <person name="Kianian S.F."/>
            <person name="Figueroa M."/>
        </authorList>
    </citation>
    <scope>NUCLEOTIDE SEQUENCE [LARGE SCALE GENOMIC DNA]</scope>
    <source>
        <strain evidence="1">12SD80</strain>
    </source>
</reference>
<protein>
    <submittedName>
        <fullName evidence="1">Uncharacterized protein</fullName>
    </submittedName>
</protein>
<dbReference type="AlphaFoldDB" id="A0A2N5U5M8"/>
<name>A0A2N5U5M8_9BASI</name>
<accession>A0A2N5U5M8</accession>